<feature type="chain" id="PRO_5040173867" evidence="14">
    <location>
        <begin position="22"/>
        <end position="287"/>
    </location>
</feature>
<dbReference type="SUPFAM" id="SSF52833">
    <property type="entry name" value="Thioredoxin-like"/>
    <property type="match status" value="1"/>
</dbReference>
<dbReference type="InterPro" id="IPR036249">
    <property type="entry name" value="Thioredoxin-like_sf"/>
</dbReference>
<keyword evidence="6" id="KW-0256">Endoplasmic reticulum</keyword>
<dbReference type="Pfam" id="PF00085">
    <property type="entry name" value="Thioredoxin"/>
    <property type="match status" value="1"/>
</dbReference>
<evidence type="ECO:0000256" key="9">
    <source>
        <dbReference type="ARBA" id="ARBA00023136"/>
    </source>
</evidence>
<dbReference type="InterPro" id="IPR013766">
    <property type="entry name" value="Thioredoxin_domain"/>
</dbReference>
<accession>A0A9Q1CIV7</accession>
<dbReference type="Gene3D" id="3.40.30.10">
    <property type="entry name" value="Glutaredoxin"/>
    <property type="match status" value="1"/>
</dbReference>
<evidence type="ECO:0000256" key="4">
    <source>
        <dbReference type="ARBA" id="ARBA00022692"/>
    </source>
</evidence>
<keyword evidence="9 13" id="KW-0472">Membrane</keyword>
<feature type="compositionally biased region" description="Basic and acidic residues" evidence="12">
    <location>
        <begin position="222"/>
        <end position="287"/>
    </location>
</feature>
<keyword evidence="3" id="KW-0597">Phosphoprotein</keyword>
<keyword evidence="7" id="KW-0249">Electron transport</keyword>
<dbReference type="PANTHER" id="PTHR46107:SF3">
    <property type="entry name" value="THIOREDOXIN DOMAIN-CONTAINING PROTEIN"/>
    <property type="match status" value="1"/>
</dbReference>
<sequence>MKAQACLQALLFTVFVYKSQAKLKNQVIKLNENTWRDILEGEWLVKFYAPWCPACQGIAPIWEKVADWSDDLNIKVGEIDVSEEAGLSGRFFITALPTIYHVRNGEFRRYLGPRTEDDIISYIDEKKYEEVEPVSWWKHPNSIQMSLLSSVFRVSMQVRIMHNKMTDEWGFPVWLSYLFFALATIVAGLLLGLLLVVVADCMCPPRPPPHGEILHTSPTAESKAKKDDKKDEGGEEKQVKDGEEQKDEVVQGETTKEEDSTVRQRKVGPKEDGDGEEKSEKKEEEAS</sequence>
<evidence type="ECO:0000256" key="6">
    <source>
        <dbReference type="ARBA" id="ARBA00022824"/>
    </source>
</evidence>
<keyword evidence="17" id="KW-1185">Reference proteome</keyword>
<evidence type="ECO:0000256" key="2">
    <source>
        <dbReference type="ARBA" id="ARBA00022448"/>
    </source>
</evidence>
<keyword evidence="8 13" id="KW-1133">Transmembrane helix</keyword>
<feature type="domain" description="Thioredoxin" evidence="15">
    <location>
        <begin position="3"/>
        <end position="128"/>
    </location>
</feature>
<evidence type="ECO:0000256" key="14">
    <source>
        <dbReference type="SAM" id="SignalP"/>
    </source>
</evidence>
<dbReference type="GO" id="GO:0015036">
    <property type="term" value="F:disulfide oxidoreductase activity"/>
    <property type="evidence" value="ECO:0007669"/>
    <property type="project" value="TreeGrafter"/>
</dbReference>
<keyword evidence="11" id="KW-0676">Redox-active center</keyword>
<dbReference type="OrthoDB" id="7869097at2759"/>
<feature type="region of interest" description="Disordered" evidence="12">
    <location>
        <begin position="209"/>
        <end position="287"/>
    </location>
</feature>
<dbReference type="EMBL" id="JAIZAY010000003">
    <property type="protein sequence ID" value="KAJ8045771.1"/>
    <property type="molecule type" value="Genomic_DNA"/>
</dbReference>
<protein>
    <submittedName>
        <fullName evidence="16">Thioredoxin-related transmembrane protein 1</fullName>
    </submittedName>
</protein>
<dbReference type="PROSITE" id="PS51352">
    <property type="entry name" value="THIOREDOXIN_2"/>
    <property type="match status" value="1"/>
</dbReference>
<dbReference type="Proteomes" id="UP001152320">
    <property type="component" value="Chromosome 3"/>
</dbReference>
<evidence type="ECO:0000256" key="3">
    <source>
        <dbReference type="ARBA" id="ARBA00022553"/>
    </source>
</evidence>
<organism evidence="16 17">
    <name type="scientific">Holothuria leucospilota</name>
    <name type="common">Black long sea cucumber</name>
    <name type="synonym">Mertensiothuria leucospilota</name>
    <dbReference type="NCBI Taxonomy" id="206669"/>
    <lineage>
        <taxon>Eukaryota</taxon>
        <taxon>Metazoa</taxon>
        <taxon>Echinodermata</taxon>
        <taxon>Eleutherozoa</taxon>
        <taxon>Echinozoa</taxon>
        <taxon>Holothuroidea</taxon>
        <taxon>Aspidochirotacea</taxon>
        <taxon>Aspidochirotida</taxon>
        <taxon>Holothuriidae</taxon>
        <taxon>Holothuria</taxon>
    </lineage>
</organism>
<dbReference type="InterPro" id="IPR052454">
    <property type="entry name" value="TMX_domain-containing"/>
</dbReference>
<keyword evidence="5 14" id="KW-0732">Signal</keyword>
<feature type="transmembrane region" description="Helical" evidence="13">
    <location>
        <begin position="174"/>
        <end position="198"/>
    </location>
</feature>
<name>A0A9Q1CIV7_HOLLE</name>
<comment type="caution">
    <text evidence="16">The sequence shown here is derived from an EMBL/GenBank/DDBJ whole genome shotgun (WGS) entry which is preliminary data.</text>
</comment>
<evidence type="ECO:0000256" key="1">
    <source>
        <dbReference type="ARBA" id="ARBA00004115"/>
    </source>
</evidence>
<feature type="signal peptide" evidence="14">
    <location>
        <begin position="1"/>
        <end position="21"/>
    </location>
</feature>
<evidence type="ECO:0000256" key="5">
    <source>
        <dbReference type="ARBA" id="ARBA00022729"/>
    </source>
</evidence>
<dbReference type="PANTHER" id="PTHR46107">
    <property type="entry name" value="DUMPY: SHORTER THAN WILD-TYPE"/>
    <property type="match status" value="1"/>
</dbReference>
<keyword evidence="10" id="KW-1015">Disulfide bond</keyword>
<evidence type="ECO:0000259" key="15">
    <source>
        <dbReference type="PROSITE" id="PS51352"/>
    </source>
</evidence>
<proteinExistence type="predicted"/>
<evidence type="ECO:0000256" key="8">
    <source>
        <dbReference type="ARBA" id="ARBA00022989"/>
    </source>
</evidence>
<dbReference type="InterPro" id="IPR017937">
    <property type="entry name" value="Thioredoxin_CS"/>
</dbReference>
<keyword evidence="2" id="KW-0813">Transport</keyword>
<evidence type="ECO:0000313" key="16">
    <source>
        <dbReference type="EMBL" id="KAJ8045771.1"/>
    </source>
</evidence>
<evidence type="ECO:0000256" key="11">
    <source>
        <dbReference type="ARBA" id="ARBA00023284"/>
    </source>
</evidence>
<evidence type="ECO:0000256" key="12">
    <source>
        <dbReference type="SAM" id="MobiDB-lite"/>
    </source>
</evidence>
<evidence type="ECO:0000313" key="17">
    <source>
        <dbReference type="Proteomes" id="UP001152320"/>
    </source>
</evidence>
<evidence type="ECO:0000256" key="7">
    <source>
        <dbReference type="ARBA" id="ARBA00022982"/>
    </source>
</evidence>
<reference evidence="16" key="1">
    <citation type="submission" date="2021-10" db="EMBL/GenBank/DDBJ databases">
        <title>Tropical sea cucumber genome reveals ecological adaptation and Cuvierian tubules defense mechanism.</title>
        <authorList>
            <person name="Chen T."/>
        </authorList>
    </citation>
    <scope>NUCLEOTIDE SEQUENCE</scope>
    <source>
        <strain evidence="16">Nanhai2018</strain>
        <tissue evidence="16">Muscle</tissue>
    </source>
</reference>
<comment type="subcellular location">
    <subcellularLocation>
        <location evidence="1">Endoplasmic reticulum membrane</location>
        <topology evidence="1">Single-pass type I membrane protein</topology>
    </subcellularLocation>
</comment>
<keyword evidence="4 13" id="KW-0812">Transmembrane</keyword>
<gene>
    <name evidence="16" type="ORF">HOLleu_08850</name>
</gene>
<evidence type="ECO:0000256" key="10">
    <source>
        <dbReference type="ARBA" id="ARBA00023157"/>
    </source>
</evidence>
<evidence type="ECO:0000256" key="13">
    <source>
        <dbReference type="SAM" id="Phobius"/>
    </source>
</evidence>
<dbReference type="AlphaFoldDB" id="A0A9Q1CIV7"/>
<dbReference type="GO" id="GO:0005789">
    <property type="term" value="C:endoplasmic reticulum membrane"/>
    <property type="evidence" value="ECO:0007669"/>
    <property type="project" value="UniProtKB-SubCell"/>
</dbReference>
<dbReference type="PROSITE" id="PS00194">
    <property type="entry name" value="THIOREDOXIN_1"/>
    <property type="match status" value="1"/>
</dbReference>